<dbReference type="PANTHER" id="PTHR30032">
    <property type="entry name" value="N-ACETYLMURAMOYL-L-ALANINE AMIDASE-RELATED"/>
    <property type="match status" value="1"/>
</dbReference>
<dbReference type="GO" id="GO:0042834">
    <property type="term" value="F:peptidoglycan binding"/>
    <property type="evidence" value="ECO:0007669"/>
    <property type="project" value="InterPro"/>
</dbReference>
<evidence type="ECO:0000256" key="1">
    <source>
        <dbReference type="SAM" id="SignalP"/>
    </source>
</evidence>
<dbReference type="Proteomes" id="UP000272464">
    <property type="component" value="Unassembled WGS sequence"/>
</dbReference>
<feature type="chain" id="PRO_5019447862" evidence="1">
    <location>
        <begin position="34"/>
        <end position="698"/>
    </location>
</feature>
<keyword evidence="1" id="KW-0732">Signal</keyword>
<dbReference type="EMBL" id="RZNX01000009">
    <property type="protein sequence ID" value="RUT28740.1"/>
    <property type="molecule type" value="Genomic_DNA"/>
</dbReference>
<dbReference type="Pfam" id="PF05036">
    <property type="entry name" value="SPOR"/>
    <property type="match status" value="1"/>
</dbReference>
<dbReference type="RefSeq" id="WP_127200494.1">
    <property type="nucleotide sequence ID" value="NZ_RZNX01000009.1"/>
</dbReference>
<evidence type="ECO:0000259" key="2">
    <source>
        <dbReference type="PROSITE" id="PS51724"/>
    </source>
</evidence>
<dbReference type="InterPro" id="IPR013693">
    <property type="entry name" value="SpoIID/LytB_N"/>
</dbReference>
<name>A0A433X3T7_9BACL</name>
<dbReference type="InterPro" id="IPR007730">
    <property type="entry name" value="SPOR-like_dom"/>
</dbReference>
<dbReference type="InterPro" id="IPR013486">
    <property type="entry name" value="SpoIID/LytB"/>
</dbReference>
<dbReference type="NCBIfam" id="TIGR02669">
    <property type="entry name" value="SpoIID_LytB"/>
    <property type="match status" value="1"/>
</dbReference>
<comment type="caution">
    <text evidence="3">The sequence shown here is derived from an EMBL/GenBank/DDBJ whole genome shotgun (WGS) entry which is preliminary data.</text>
</comment>
<dbReference type="PROSITE" id="PS51724">
    <property type="entry name" value="SPOR"/>
    <property type="match status" value="1"/>
</dbReference>
<dbReference type="OrthoDB" id="9794671at2"/>
<dbReference type="Gene3D" id="3.30.70.1070">
    <property type="entry name" value="Sporulation related repeat"/>
    <property type="match status" value="1"/>
</dbReference>
<evidence type="ECO:0000313" key="4">
    <source>
        <dbReference type="Proteomes" id="UP000272464"/>
    </source>
</evidence>
<proteinExistence type="predicted"/>
<accession>A0A433X3T7</accession>
<dbReference type="Pfam" id="PF08486">
    <property type="entry name" value="SpoIID"/>
    <property type="match status" value="1"/>
</dbReference>
<dbReference type="SUPFAM" id="SSF110997">
    <property type="entry name" value="Sporulation related repeat"/>
    <property type="match status" value="1"/>
</dbReference>
<organism evidence="3 4">
    <name type="scientific">Paenibacillus zeisoli</name>
    <dbReference type="NCBI Taxonomy" id="2496267"/>
    <lineage>
        <taxon>Bacteria</taxon>
        <taxon>Bacillati</taxon>
        <taxon>Bacillota</taxon>
        <taxon>Bacilli</taxon>
        <taxon>Bacillales</taxon>
        <taxon>Paenibacillaceae</taxon>
        <taxon>Paenibacillus</taxon>
    </lineage>
</organism>
<reference evidence="3 4" key="1">
    <citation type="submission" date="2018-12" db="EMBL/GenBank/DDBJ databases">
        <authorList>
            <person name="Sun L."/>
            <person name="Chen Z."/>
        </authorList>
    </citation>
    <scope>NUCLEOTIDE SEQUENCE [LARGE SCALE GENOMIC DNA]</scope>
    <source>
        <strain evidence="3 4">3-5-3</strain>
    </source>
</reference>
<feature type="signal peptide" evidence="1">
    <location>
        <begin position="1"/>
        <end position="33"/>
    </location>
</feature>
<dbReference type="InterPro" id="IPR051922">
    <property type="entry name" value="Bact_Sporulation_Assoc"/>
</dbReference>
<protein>
    <submittedName>
        <fullName evidence="3">SpoIID/LytB domain-containing protein</fullName>
    </submittedName>
</protein>
<dbReference type="AlphaFoldDB" id="A0A433X3T7"/>
<dbReference type="PANTHER" id="PTHR30032:SF4">
    <property type="entry name" value="AMIDASE ENHANCER"/>
    <property type="match status" value="1"/>
</dbReference>
<evidence type="ECO:0000313" key="3">
    <source>
        <dbReference type="EMBL" id="RUT28740.1"/>
    </source>
</evidence>
<dbReference type="GO" id="GO:0030435">
    <property type="term" value="P:sporulation resulting in formation of a cellular spore"/>
    <property type="evidence" value="ECO:0007669"/>
    <property type="project" value="InterPro"/>
</dbReference>
<dbReference type="InterPro" id="IPR036680">
    <property type="entry name" value="SPOR-like_sf"/>
</dbReference>
<sequence length="698" mass="73626">MEQSRNKSKLLKVGKILLAGVLFLGLIQPSAYAASSTPDTVRVALFVDAGSTYKSTVPAVTFISSSAWIAAPKGDGGSWVNLAAGEKARFSLDGFKVKVMETADWKKASDAAKKLQSTADKPLIFAVSLSGTTLYQVYTGPYLSASEAQKAAARTGQTLGLSGAGAPVAKGGMYLSAGAFGSQQEADKIREQIESQGTDAVVVMTAPSIFEVWTGDTSTSEELDQVETQLLASVPGLSLQPAKQTRTSVIIRSDVTLNLSSPAPVKHFLVNGTEPLLWIQGSDPASGSIQLVERSSHKYRGGFELSRVNGQLAVVNELPLDKYLYSVVGGEVYSSWPQEALKAQAVAARTYALYQGAAKFKVAGLVDTTLSQAYNGVEKEAASIIKAVDSTSGEVLKSNGKLIEGLFSSNSGGMAADSTEVWKNIDPTYKAVKSDEDTAAQAGLKMWYHVLLANGRTGYIREDNTKLTGTQNPAGLPYLTVTANDTNVRALPVIQSGETPVSKMNPGDQAIVLEKVNQSNEYAWIKGPFTSDQLIQSLKGRTSTSVTSPILSLEVAQRGPSGRAIQVKANGQVLDVKYPDLYRSALGSLPSTLFDITATGRYTVLGAGNLTGTGTAQAGTKVLSASGTQSLSGGNMVVLGASNEARVVDESNAFMFTGRGNGHGIGLSQWGAKGMADAGKDYKAILQRYYQNVTITKE</sequence>
<dbReference type="GO" id="GO:0030288">
    <property type="term" value="C:outer membrane-bounded periplasmic space"/>
    <property type="evidence" value="ECO:0007669"/>
    <property type="project" value="TreeGrafter"/>
</dbReference>
<gene>
    <name evidence="3" type="ORF">EJP77_17255</name>
</gene>
<feature type="domain" description="SPOR" evidence="2">
    <location>
        <begin position="167"/>
        <end position="244"/>
    </location>
</feature>
<keyword evidence="4" id="KW-1185">Reference proteome</keyword>